<name>A0AAE0YP59_9GAST</name>
<accession>A0AAE0YP59</accession>
<evidence type="ECO:0000313" key="1">
    <source>
        <dbReference type="EMBL" id="KAK3752204.1"/>
    </source>
</evidence>
<keyword evidence="2" id="KW-1185">Reference proteome</keyword>
<protein>
    <submittedName>
        <fullName evidence="1">Uncharacterized protein</fullName>
    </submittedName>
</protein>
<proteinExistence type="predicted"/>
<feature type="non-terminal residue" evidence="1">
    <location>
        <position position="50"/>
    </location>
</feature>
<sequence>LSFSQSLKRCEKRRNLLECTIFLFQDCPQDIEACKTAYDVQKETVGVSCT</sequence>
<gene>
    <name evidence="1" type="ORF">RRG08_004995</name>
</gene>
<reference evidence="1" key="1">
    <citation type="journal article" date="2023" name="G3 (Bethesda)">
        <title>A reference genome for the long-term kleptoplast-retaining sea slug Elysia crispata morphotype clarki.</title>
        <authorList>
            <person name="Eastman K.E."/>
            <person name="Pendleton A.L."/>
            <person name="Shaikh M.A."/>
            <person name="Suttiyut T."/>
            <person name="Ogas R."/>
            <person name="Tomko P."/>
            <person name="Gavelis G."/>
            <person name="Widhalm J.R."/>
            <person name="Wisecaver J.H."/>
        </authorList>
    </citation>
    <scope>NUCLEOTIDE SEQUENCE</scope>
    <source>
        <strain evidence="1">ECLA1</strain>
    </source>
</reference>
<dbReference type="Proteomes" id="UP001283361">
    <property type="component" value="Unassembled WGS sequence"/>
</dbReference>
<dbReference type="AlphaFoldDB" id="A0AAE0YP59"/>
<evidence type="ECO:0000313" key="2">
    <source>
        <dbReference type="Proteomes" id="UP001283361"/>
    </source>
</evidence>
<dbReference type="EMBL" id="JAWDGP010005778">
    <property type="protein sequence ID" value="KAK3752204.1"/>
    <property type="molecule type" value="Genomic_DNA"/>
</dbReference>
<organism evidence="1 2">
    <name type="scientific">Elysia crispata</name>
    <name type="common">lettuce slug</name>
    <dbReference type="NCBI Taxonomy" id="231223"/>
    <lineage>
        <taxon>Eukaryota</taxon>
        <taxon>Metazoa</taxon>
        <taxon>Spiralia</taxon>
        <taxon>Lophotrochozoa</taxon>
        <taxon>Mollusca</taxon>
        <taxon>Gastropoda</taxon>
        <taxon>Heterobranchia</taxon>
        <taxon>Euthyneura</taxon>
        <taxon>Panpulmonata</taxon>
        <taxon>Sacoglossa</taxon>
        <taxon>Placobranchoidea</taxon>
        <taxon>Plakobranchidae</taxon>
        <taxon>Elysia</taxon>
    </lineage>
</organism>
<comment type="caution">
    <text evidence="1">The sequence shown here is derived from an EMBL/GenBank/DDBJ whole genome shotgun (WGS) entry which is preliminary data.</text>
</comment>